<feature type="binding site" evidence="4">
    <location>
        <begin position="195"/>
        <end position="199"/>
    </location>
    <ligand>
        <name>ATP</name>
        <dbReference type="ChEBI" id="CHEBI:30616"/>
    </ligand>
</feature>
<dbReference type="Pfam" id="PF01150">
    <property type="entry name" value="GDA1_CD39"/>
    <property type="match status" value="2"/>
</dbReference>
<keyword evidence="7" id="KW-1185">Reference proteome</keyword>
<dbReference type="InParanoid" id="A0A3N4KMZ4"/>
<proteinExistence type="inferred from homology"/>
<evidence type="ECO:0000313" key="6">
    <source>
        <dbReference type="EMBL" id="RPB11973.1"/>
    </source>
</evidence>
<dbReference type="GO" id="GO:0046036">
    <property type="term" value="P:CTP metabolic process"/>
    <property type="evidence" value="ECO:0007669"/>
    <property type="project" value="TreeGrafter"/>
</dbReference>
<dbReference type="OrthoDB" id="5302546at2759"/>
<dbReference type="Gene3D" id="3.30.420.40">
    <property type="match status" value="1"/>
</dbReference>
<dbReference type="EMBL" id="ML119132">
    <property type="protein sequence ID" value="RPB11973.1"/>
    <property type="molecule type" value="Genomic_DNA"/>
</dbReference>
<keyword evidence="2" id="KW-0378">Hydrolase</keyword>
<feature type="coiled-coil region" evidence="5">
    <location>
        <begin position="463"/>
        <end position="493"/>
    </location>
</feature>
<dbReference type="STRING" id="1392247.A0A3N4KMZ4"/>
<comment type="similarity">
    <text evidence="1">Belongs to the GDA1/CD39 NTPase family.</text>
</comment>
<dbReference type="GO" id="GO:0005794">
    <property type="term" value="C:Golgi apparatus"/>
    <property type="evidence" value="ECO:0007669"/>
    <property type="project" value="UniProtKB-ARBA"/>
</dbReference>
<name>A0A3N4KMZ4_9PEZI</name>
<evidence type="ECO:0000256" key="2">
    <source>
        <dbReference type="ARBA" id="ARBA00022801"/>
    </source>
</evidence>
<dbReference type="PANTHER" id="PTHR11782:SF121">
    <property type="entry name" value="NUCLEOSIDE-DIPHOSPHATASE MIG-23"/>
    <property type="match status" value="1"/>
</dbReference>
<dbReference type="Proteomes" id="UP000277580">
    <property type="component" value="Unassembled WGS sequence"/>
</dbReference>
<gene>
    <name evidence="6" type="ORF">P167DRAFT_606114</name>
</gene>
<dbReference type="PANTHER" id="PTHR11782">
    <property type="entry name" value="ADENOSINE/GUANOSINE DIPHOSPHATASE"/>
    <property type="match status" value="1"/>
</dbReference>
<organism evidence="6 7">
    <name type="scientific">Morchella conica CCBAS932</name>
    <dbReference type="NCBI Taxonomy" id="1392247"/>
    <lineage>
        <taxon>Eukaryota</taxon>
        <taxon>Fungi</taxon>
        <taxon>Dikarya</taxon>
        <taxon>Ascomycota</taxon>
        <taxon>Pezizomycotina</taxon>
        <taxon>Pezizomycetes</taxon>
        <taxon>Pezizales</taxon>
        <taxon>Morchellaceae</taxon>
        <taxon>Morchella</taxon>
    </lineage>
</organism>
<evidence type="ECO:0000256" key="3">
    <source>
        <dbReference type="PIRSR" id="PIRSR600407-1"/>
    </source>
</evidence>
<dbReference type="GO" id="GO:0017111">
    <property type="term" value="F:ribonucleoside triphosphate phosphatase activity"/>
    <property type="evidence" value="ECO:0007669"/>
    <property type="project" value="TreeGrafter"/>
</dbReference>
<keyword evidence="4" id="KW-0547">Nucleotide-binding</keyword>
<keyword evidence="4" id="KW-0067">ATP-binding</keyword>
<protein>
    <recommendedName>
        <fullName evidence="8">Nucleoside phosphatase GDA1/CD39</fullName>
    </recommendedName>
</protein>
<dbReference type="GO" id="GO:0045134">
    <property type="term" value="F:UDP phosphatase activity"/>
    <property type="evidence" value="ECO:0007669"/>
    <property type="project" value="TreeGrafter"/>
</dbReference>
<dbReference type="AlphaFoldDB" id="A0A3N4KMZ4"/>
<dbReference type="GO" id="GO:0005524">
    <property type="term" value="F:ATP binding"/>
    <property type="evidence" value="ECO:0007669"/>
    <property type="project" value="UniProtKB-KW"/>
</dbReference>
<dbReference type="Gene3D" id="3.30.420.150">
    <property type="entry name" value="Exopolyphosphatase. Domain 2"/>
    <property type="match status" value="1"/>
</dbReference>
<sequence>MVEGTKYAVLIDAGSSGSRVYVYEWTVDRGEMSNTKIDLVNGYTSKKTNPGIATLAPVIATIKAVDLDAPVHLSEQLPQATTAKISAETLDRVKKYLGPLLDHACTFIPKLEIRTTPLFILATGGMRRIELTQYESYQVLLNAINTYLSSTQFEKTTYATISGEDEAMYGWVAANFVDGAFKSGGTPHGFMELGGESAQFAVSIKRDEDHGEYDGPLRLVNIWDTTYDVYVKTWMGIGNDSAWKRHLERLRASDSAMPLDPCLPKGYSYRLSGSDKIVMGTGDFSACMKEALSLLDCPDPQCRDGDLCIYRCKSNGNSDCPESVGCLLRDEKTGHPLLKFDKEKFSGASVYWHATHGIFRSSGDNEKEDFKAFWDTVVDYSKRDWETLKADRPRERASDYKHLRRGFFTAAIVMSTLFLGFGIPMPPQAVKAAREYATERVKYAKIAAENAEEDAQDGSTVAYAALERKLKAAERAETEAIEANAAKEKEDRENGSVSQTEINADIKELKEIFLAVPNEANREDLMLAVQDTERAGDYLDTCKLKAKEARSDRKKAADDAKQAYDKLLRAKTANRSITRMQARICNGKTVDDKLEEAYNNQDDSNKYSSLKDADWTLGRIVLHVVGCTPKIVTKEGWFGRVSD</sequence>
<evidence type="ECO:0000256" key="1">
    <source>
        <dbReference type="ARBA" id="ARBA00009283"/>
    </source>
</evidence>
<dbReference type="GO" id="GO:0016020">
    <property type="term" value="C:membrane"/>
    <property type="evidence" value="ECO:0007669"/>
    <property type="project" value="TreeGrafter"/>
</dbReference>
<dbReference type="GO" id="GO:0004382">
    <property type="term" value="F:GDP phosphatase activity"/>
    <property type="evidence" value="ECO:0007669"/>
    <property type="project" value="TreeGrafter"/>
</dbReference>
<dbReference type="GO" id="GO:0006256">
    <property type="term" value="P:UDP catabolic process"/>
    <property type="evidence" value="ECO:0007669"/>
    <property type="project" value="TreeGrafter"/>
</dbReference>
<feature type="active site" description="Proton acceptor" evidence="3">
    <location>
        <position position="166"/>
    </location>
</feature>
<evidence type="ECO:0000256" key="5">
    <source>
        <dbReference type="SAM" id="Coils"/>
    </source>
</evidence>
<evidence type="ECO:0000313" key="7">
    <source>
        <dbReference type="Proteomes" id="UP000277580"/>
    </source>
</evidence>
<reference evidence="6 7" key="1">
    <citation type="journal article" date="2018" name="Nat. Ecol. Evol.">
        <title>Pezizomycetes genomes reveal the molecular basis of ectomycorrhizal truffle lifestyle.</title>
        <authorList>
            <person name="Murat C."/>
            <person name="Payen T."/>
            <person name="Noel B."/>
            <person name="Kuo A."/>
            <person name="Morin E."/>
            <person name="Chen J."/>
            <person name="Kohler A."/>
            <person name="Krizsan K."/>
            <person name="Balestrini R."/>
            <person name="Da Silva C."/>
            <person name="Montanini B."/>
            <person name="Hainaut M."/>
            <person name="Levati E."/>
            <person name="Barry K.W."/>
            <person name="Belfiori B."/>
            <person name="Cichocki N."/>
            <person name="Clum A."/>
            <person name="Dockter R.B."/>
            <person name="Fauchery L."/>
            <person name="Guy J."/>
            <person name="Iotti M."/>
            <person name="Le Tacon F."/>
            <person name="Lindquist E.A."/>
            <person name="Lipzen A."/>
            <person name="Malagnac F."/>
            <person name="Mello A."/>
            <person name="Molinier V."/>
            <person name="Miyauchi S."/>
            <person name="Poulain J."/>
            <person name="Riccioni C."/>
            <person name="Rubini A."/>
            <person name="Sitrit Y."/>
            <person name="Splivallo R."/>
            <person name="Traeger S."/>
            <person name="Wang M."/>
            <person name="Zifcakova L."/>
            <person name="Wipf D."/>
            <person name="Zambonelli A."/>
            <person name="Paolocci F."/>
            <person name="Nowrousian M."/>
            <person name="Ottonello S."/>
            <person name="Baldrian P."/>
            <person name="Spatafora J.W."/>
            <person name="Henrissat B."/>
            <person name="Nagy L.G."/>
            <person name="Aury J.M."/>
            <person name="Wincker P."/>
            <person name="Grigoriev I.V."/>
            <person name="Bonfante P."/>
            <person name="Martin F.M."/>
        </authorList>
    </citation>
    <scope>NUCLEOTIDE SEQUENCE [LARGE SCALE GENOMIC DNA]</scope>
    <source>
        <strain evidence="6 7">CCBAS932</strain>
    </source>
</reference>
<dbReference type="InterPro" id="IPR000407">
    <property type="entry name" value="GDA1_CD39_NTPase"/>
</dbReference>
<dbReference type="CDD" id="cd24003">
    <property type="entry name" value="ASKHA_NBD_GDA1_CD39_NTPase"/>
    <property type="match status" value="1"/>
</dbReference>
<evidence type="ECO:0008006" key="8">
    <source>
        <dbReference type="Google" id="ProtNLM"/>
    </source>
</evidence>
<evidence type="ECO:0000256" key="4">
    <source>
        <dbReference type="PIRSR" id="PIRSR600407-2"/>
    </source>
</evidence>
<accession>A0A3N4KMZ4</accession>
<keyword evidence="5" id="KW-0175">Coiled coil</keyword>